<dbReference type="PRINTS" id="PR01042">
    <property type="entry name" value="TRNASYNTHASP"/>
</dbReference>
<dbReference type="NCBIfam" id="NF003037">
    <property type="entry name" value="PRK03932.1"/>
    <property type="match status" value="1"/>
</dbReference>
<accession>A0A2H0NB24</accession>
<sequence length="429" mass="49825">MKKIFIQDLKDFVGQEVVIQGWVANFRSSGQIAFWQIRDGSSFCQAILNAQDLSPEKWAESQKVSLETSVKIIALVAKHPKKEEYELQVKDFEFYQIAVEYPIGKKEHGIDFLLDNRHLWLRSPKQWAIQRVRNILILAIYEFMEKNGFLKIDAPILTPNACEGTTELFEIDYFEDKAYLSQSGQLYLEAAIFAHNKVFDFGPVFRAEKSKTRRHLTEFWMMDAEMAFIDLEDNLKIQEDFIRFVVLKVLDKNTADLEILERDLKFLQNIKNPFYKITHAEAIKSLQKAGSKIKSDDDLGGEDETKLSQQYDNPVFITHYPAKVKAFYMKRDTEDDSKALCADLLAPEGYGEIVGGSQREDDYDILLKRIKEHQLNKKDFDWYLDLRKYGSIPHGGFGLGLERLVGWICGVPHVRETIPFPRTIYRIRP</sequence>
<evidence type="ECO:0000256" key="3">
    <source>
        <dbReference type="ARBA" id="ARBA00022741"/>
    </source>
</evidence>
<dbReference type="AlphaFoldDB" id="A0A2H0NB24"/>
<proteinExistence type="inferred from homology"/>
<evidence type="ECO:0000256" key="1">
    <source>
        <dbReference type="ARBA" id="ARBA00008226"/>
    </source>
</evidence>
<keyword evidence="7" id="KW-0963">Cytoplasm</keyword>
<dbReference type="GO" id="GO:0005524">
    <property type="term" value="F:ATP binding"/>
    <property type="evidence" value="ECO:0007669"/>
    <property type="project" value="UniProtKB-UniRule"/>
</dbReference>
<comment type="caution">
    <text evidence="9">The sequence shown here is derived from an EMBL/GenBank/DDBJ whole genome shotgun (WGS) entry which is preliminary data.</text>
</comment>
<organism evidence="9 10">
    <name type="scientific">Candidatus Komeilibacteria bacterium CG11_big_fil_rev_8_21_14_0_20_36_20</name>
    <dbReference type="NCBI Taxonomy" id="1974477"/>
    <lineage>
        <taxon>Bacteria</taxon>
        <taxon>Candidatus Komeiliibacteriota</taxon>
    </lineage>
</organism>
<evidence type="ECO:0000256" key="2">
    <source>
        <dbReference type="ARBA" id="ARBA00022598"/>
    </source>
</evidence>
<evidence type="ECO:0000256" key="6">
    <source>
        <dbReference type="ARBA" id="ARBA00023146"/>
    </source>
</evidence>
<dbReference type="HAMAP" id="MF_00534">
    <property type="entry name" value="Asn_tRNA_synth"/>
    <property type="match status" value="1"/>
</dbReference>
<gene>
    <name evidence="7" type="primary">asnS</name>
    <name evidence="9" type="ORF">COV55_05110</name>
</gene>
<dbReference type="NCBIfam" id="TIGR00457">
    <property type="entry name" value="asnS"/>
    <property type="match status" value="1"/>
</dbReference>
<keyword evidence="5 7" id="KW-0648">Protein biosynthesis</keyword>
<evidence type="ECO:0000259" key="8">
    <source>
        <dbReference type="PROSITE" id="PS50862"/>
    </source>
</evidence>
<dbReference type="InterPro" id="IPR004365">
    <property type="entry name" value="NA-bd_OB_tRNA"/>
</dbReference>
<dbReference type="Pfam" id="PF01336">
    <property type="entry name" value="tRNA_anti-codon"/>
    <property type="match status" value="1"/>
</dbReference>
<dbReference type="Proteomes" id="UP000230564">
    <property type="component" value="Unassembled WGS sequence"/>
</dbReference>
<dbReference type="PANTHER" id="PTHR22594:SF34">
    <property type="entry name" value="ASPARAGINE--TRNA LIGASE, MITOCHONDRIAL-RELATED"/>
    <property type="match status" value="1"/>
</dbReference>
<dbReference type="InterPro" id="IPR002312">
    <property type="entry name" value="Asp/Asn-tRNA-synth_IIb"/>
</dbReference>
<dbReference type="GO" id="GO:0003676">
    <property type="term" value="F:nucleic acid binding"/>
    <property type="evidence" value="ECO:0007669"/>
    <property type="project" value="InterPro"/>
</dbReference>
<comment type="subcellular location">
    <subcellularLocation>
        <location evidence="7">Cytoplasm</location>
    </subcellularLocation>
</comment>
<dbReference type="InterPro" id="IPR006195">
    <property type="entry name" value="aa-tRNA-synth_II"/>
</dbReference>
<feature type="domain" description="Aminoacyl-transfer RNA synthetases class-II family profile" evidence="8">
    <location>
        <begin position="131"/>
        <end position="419"/>
    </location>
</feature>
<evidence type="ECO:0000313" key="10">
    <source>
        <dbReference type="Proteomes" id="UP000230564"/>
    </source>
</evidence>
<dbReference type="InterPro" id="IPR045864">
    <property type="entry name" value="aa-tRNA-synth_II/BPL/LPL"/>
</dbReference>
<dbReference type="InterPro" id="IPR004522">
    <property type="entry name" value="Asn-tRNA-ligase"/>
</dbReference>
<dbReference type="SUPFAM" id="SSF50249">
    <property type="entry name" value="Nucleic acid-binding proteins"/>
    <property type="match status" value="1"/>
</dbReference>
<dbReference type="GO" id="GO:0006421">
    <property type="term" value="P:asparaginyl-tRNA aminoacylation"/>
    <property type="evidence" value="ECO:0007669"/>
    <property type="project" value="UniProtKB-UniRule"/>
</dbReference>
<dbReference type="CDD" id="cd00776">
    <property type="entry name" value="AsxRS_core"/>
    <property type="match status" value="1"/>
</dbReference>
<evidence type="ECO:0000313" key="9">
    <source>
        <dbReference type="EMBL" id="PIR06091.1"/>
    </source>
</evidence>
<dbReference type="NCBIfam" id="NF003483">
    <property type="entry name" value="PRK05159.1"/>
    <property type="match status" value="1"/>
</dbReference>
<dbReference type="InterPro" id="IPR012340">
    <property type="entry name" value="NA-bd_OB-fold"/>
</dbReference>
<dbReference type="Gene3D" id="2.40.50.140">
    <property type="entry name" value="Nucleic acid-binding proteins"/>
    <property type="match status" value="1"/>
</dbReference>
<comment type="catalytic activity">
    <reaction evidence="7">
        <text>tRNA(Asn) + L-asparagine + ATP = L-asparaginyl-tRNA(Asn) + AMP + diphosphate + H(+)</text>
        <dbReference type="Rhea" id="RHEA:11180"/>
        <dbReference type="Rhea" id="RHEA-COMP:9659"/>
        <dbReference type="Rhea" id="RHEA-COMP:9674"/>
        <dbReference type="ChEBI" id="CHEBI:15378"/>
        <dbReference type="ChEBI" id="CHEBI:30616"/>
        <dbReference type="ChEBI" id="CHEBI:33019"/>
        <dbReference type="ChEBI" id="CHEBI:58048"/>
        <dbReference type="ChEBI" id="CHEBI:78442"/>
        <dbReference type="ChEBI" id="CHEBI:78515"/>
        <dbReference type="ChEBI" id="CHEBI:456215"/>
        <dbReference type="EC" id="6.1.1.22"/>
    </reaction>
</comment>
<keyword evidence="6 7" id="KW-0030">Aminoacyl-tRNA synthetase</keyword>
<dbReference type="InterPro" id="IPR004364">
    <property type="entry name" value="Aa-tRNA-synt_II"/>
</dbReference>
<dbReference type="Pfam" id="PF00152">
    <property type="entry name" value="tRNA-synt_2"/>
    <property type="match status" value="1"/>
</dbReference>
<protein>
    <recommendedName>
        <fullName evidence="7">Asparagine--tRNA ligase</fullName>
        <ecNumber evidence="7">6.1.1.22</ecNumber>
    </recommendedName>
    <alternativeName>
        <fullName evidence="7">Asparaginyl-tRNA synthetase</fullName>
        <shortName evidence="7">AsnRS</shortName>
    </alternativeName>
</protein>
<dbReference type="GO" id="GO:0004816">
    <property type="term" value="F:asparagine-tRNA ligase activity"/>
    <property type="evidence" value="ECO:0007669"/>
    <property type="project" value="UniProtKB-UniRule"/>
</dbReference>
<dbReference type="GO" id="GO:0005737">
    <property type="term" value="C:cytoplasm"/>
    <property type="evidence" value="ECO:0007669"/>
    <property type="project" value="UniProtKB-SubCell"/>
</dbReference>
<evidence type="ECO:0000256" key="5">
    <source>
        <dbReference type="ARBA" id="ARBA00022917"/>
    </source>
</evidence>
<dbReference type="PROSITE" id="PS50862">
    <property type="entry name" value="AA_TRNA_LIGASE_II"/>
    <property type="match status" value="1"/>
</dbReference>
<comment type="subunit">
    <text evidence="7">Homodimer.</text>
</comment>
<comment type="similarity">
    <text evidence="1 7">Belongs to the class-II aminoacyl-tRNA synthetase family.</text>
</comment>
<reference evidence="9 10" key="1">
    <citation type="submission" date="2017-09" db="EMBL/GenBank/DDBJ databases">
        <title>Depth-based differentiation of microbial function through sediment-hosted aquifers and enrichment of novel symbionts in the deep terrestrial subsurface.</title>
        <authorList>
            <person name="Probst A.J."/>
            <person name="Ladd B."/>
            <person name="Jarett J.K."/>
            <person name="Geller-Mcgrath D.E."/>
            <person name="Sieber C.M."/>
            <person name="Emerson J.B."/>
            <person name="Anantharaman K."/>
            <person name="Thomas B.C."/>
            <person name="Malmstrom R."/>
            <person name="Stieglmeier M."/>
            <person name="Klingl A."/>
            <person name="Woyke T."/>
            <person name="Ryan C.M."/>
            <person name="Banfield J.F."/>
        </authorList>
    </citation>
    <scope>NUCLEOTIDE SEQUENCE [LARGE SCALE GENOMIC DNA]</scope>
    <source>
        <strain evidence="9">CG11_big_fil_rev_8_21_14_0_20_36_20</strain>
    </source>
</reference>
<dbReference type="Gene3D" id="3.30.930.10">
    <property type="entry name" value="Bira Bifunctional Protein, Domain 2"/>
    <property type="match status" value="1"/>
</dbReference>
<keyword evidence="2 7" id="KW-0436">Ligase</keyword>
<dbReference type="EC" id="6.1.1.22" evidence="7"/>
<dbReference type="SUPFAM" id="SSF55681">
    <property type="entry name" value="Class II aaRS and biotin synthetases"/>
    <property type="match status" value="1"/>
</dbReference>
<evidence type="ECO:0000256" key="4">
    <source>
        <dbReference type="ARBA" id="ARBA00022840"/>
    </source>
</evidence>
<evidence type="ECO:0000256" key="7">
    <source>
        <dbReference type="HAMAP-Rule" id="MF_00534"/>
    </source>
</evidence>
<keyword evidence="4 7" id="KW-0067">ATP-binding</keyword>
<dbReference type="CDD" id="cd04100">
    <property type="entry name" value="Asp_Lys_Asn_RS_N"/>
    <property type="match status" value="1"/>
</dbReference>
<dbReference type="EMBL" id="PCWQ01000023">
    <property type="protein sequence ID" value="PIR06091.1"/>
    <property type="molecule type" value="Genomic_DNA"/>
</dbReference>
<keyword evidence="3 7" id="KW-0547">Nucleotide-binding</keyword>
<name>A0A2H0NB24_9BACT</name>
<dbReference type="PANTHER" id="PTHR22594">
    <property type="entry name" value="ASPARTYL/LYSYL-TRNA SYNTHETASE"/>
    <property type="match status" value="1"/>
</dbReference>